<reference evidence="5 6" key="1">
    <citation type="submission" date="2020-02" db="EMBL/GenBank/DDBJ databases">
        <authorList>
            <person name="Ferguson B K."/>
        </authorList>
    </citation>
    <scope>NUCLEOTIDE SEQUENCE [LARGE SCALE GENOMIC DNA]</scope>
</reference>
<evidence type="ECO:0000256" key="1">
    <source>
        <dbReference type="PROSITE-ProRule" id="PRU00047"/>
    </source>
</evidence>
<feature type="compositionally biased region" description="Polar residues" evidence="3">
    <location>
        <begin position="59"/>
        <end position="92"/>
    </location>
</feature>
<keyword evidence="1" id="KW-0863">Zinc-finger</keyword>
<keyword evidence="1" id="KW-0479">Metal-binding</keyword>
<dbReference type="SUPFAM" id="SSF57756">
    <property type="entry name" value="Retrovirus zinc finger-like domains"/>
    <property type="match status" value="1"/>
</dbReference>
<evidence type="ECO:0000256" key="2">
    <source>
        <dbReference type="SAM" id="Coils"/>
    </source>
</evidence>
<dbReference type="GO" id="GO:0003676">
    <property type="term" value="F:nucleic acid binding"/>
    <property type="evidence" value="ECO:0007669"/>
    <property type="project" value="InterPro"/>
</dbReference>
<name>A0A6H5IG36_9HYME</name>
<dbReference type="EMBL" id="CADCXV010000845">
    <property type="protein sequence ID" value="CAB0037104.1"/>
    <property type="molecule type" value="Genomic_DNA"/>
</dbReference>
<feature type="compositionally biased region" description="Polar residues" evidence="3">
    <location>
        <begin position="1043"/>
        <end position="1052"/>
    </location>
</feature>
<keyword evidence="1" id="KW-0862">Zinc</keyword>
<dbReference type="PANTHER" id="PTHR47331:SF5">
    <property type="entry name" value="RIBONUCLEASE H"/>
    <property type="match status" value="1"/>
</dbReference>
<feature type="domain" description="CCHC-type" evidence="4">
    <location>
        <begin position="476"/>
        <end position="491"/>
    </location>
</feature>
<dbReference type="InterPro" id="IPR005312">
    <property type="entry name" value="DUF1759"/>
</dbReference>
<dbReference type="Pfam" id="PF00098">
    <property type="entry name" value="zf-CCHC"/>
    <property type="match status" value="1"/>
</dbReference>
<proteinExistence type="predicted"/>
<evidence type="ECO:0000313" key="6">
    <source>
        <dbReference type="Proteomes" id="UP000479190"/>
    </source>
</evidence>
<evidence type="ECO:0000313" key="5">
    <source>
        <dbReference type="EMBL" id="CAB0037104.1"/>
    </source>
</evidence>
<dbReference type="InterPro" id="IPR001878">
    <property type="entry name" value="Znf_CCHC"/>
</dbReference>
<feature type="coiled-coil region" evidence="2">
    <location>
        <begin position="182"/>
        <end position="209"/>
    </location>
</feature>
<dbReference type="PROSITE" id="PS50158">
    <property type="entry name" value="ZF_CCHC"/>
    <property type="match status" value="1"/>
</dbReference>
<gene>
    <name evidence="5" type="ORF">TBRA_LOCUS8941</name>
</gene>
<keyword evidence="2" id="KW-0175">Coiled coil</keyword>
<feature type="region of interest" description="Disordered" evidence="3">
    <location>
        <begin position="1387"/>
        <end position="1424"/>
    </location>
</feature>
<dbReference type="Gene3D" id="4.10.60.10">
    <property type="entry name" value="Zinc finger, CCHC-type"/>
    <property type="match status" value="1"/>
</dbReference>
<dbReference type="GO" id="GO:0008270">
    <property type="term" value="F:zinc ion binding"/>
    <property type="evidence" value="ECO:0007669"/>
    <property type="project" value="UniProtKB-KW"/>
</dbReference>
<evidence type="ECO:0000256" key="3">
    <source>
        <dbReference type="SAM" id="MobiDB-lite"/>
    </source>
</evidence>
<feature type="region of interest" description="Disordered" evidence="3">
    <location>
        <begin position="57"/>
        <end position="96"/>
    </location>
</feature>
<sequence>MFNVGEEEAVDFEICDGKIFLCTDSGERHEIEQISDETKRVVVATIEKLAETVDVVKNKSPQGNSASEQSSNAEQGETVTASTADGNSPDNNLDNEELDQTGMAMLVDLKARVAGKSTPKIKKTIVIKSSKGKNNESNTNVLSTELEQRVDTAREMIQKEIELSEKVQGFSINLQERQLNMEQALFQKIAQLEAQNKKLEMAIMSESSSESSVRPQNVHLNREFISKTIRDEISHIKAGSGELDLSDRIQIEVSNKVGSGRREYKLTSEVTFVLFIDFLTSELTLYDLMYVIDSKITRKNGLSPEQLEKDKIRVRDIIINRIDMSYYTKVSHLRDPIELLKKIKELKFSETSITPSVLRKRLNSIKYQPHREKASEFWDRFDDLVRMYNRIPDVQKLTEIDIRDALFDAIVSALPGVKDMQFFFKHSASRLMTIDELKDYIIQQESYKLEQQEIERSSRPPPSARQAATRNDDRLCYTCGNKGHIAQDCTRKDRCATGAADDTRDICPRSVLTATTRSNLSSAEVTIQNHMLEIRVGLPTSEKQAIPVRKARKDRKCRMKNRSKAGTIGPKLRLKIRLQILGPAQKLIQHRPEIQCVSKDLIKVKWVRSRDQLADIFTKPLALELHNKLTESINQQVLATPLDRQPAESKTIRGHVLASRYSPKNEADTRILETLQSEVGRSRYVDREGNTGYANLASVKNLRSNGRQRLDGLMNLSTNSGEDANKQTFRQSDASGFDIGLTTTSSEISNVSGISRNEDTKLTFLDIPGSMYKTELNNKLKLKSSFNDIDDAVHNSDIVAVVLDVMNVQWEKRAFLHRRNRREVLDTPELPSGAACVGTRLTSAMIARHSRMTKPDRLRLATVLLGIGASPDGTINEDIIVEIKSSFTGKDLPIDDVLRDKKHYISKAFKNINECVEIASSCPGVGKSNWARGKKSALKHMIIISSRSCSERQTTARSSPTSSTIFLLPTRLPGRLAQVSRDSSRATLVRCLARSARSRRCIAPISASLPISRLNSTKPTRVREAKRPVVPKHGSPEGLEAASRQTRTSSGLPALSLSSKNYDYLKSVIFESGSLPRGMLLQQYFLLTLHWKNNQTLFSYFRKKCIGHNTQPSVYTLADLDESSTEEDETASAQRGKRCRISRLDWNFSRTTGRRSSQGMTNYWTSRNSSPTRTTLPRISTHLDPADFGGTSDRDQSSRELERADICPVTCSRSADLLRKTERVGKLQAALLVSGARKGGYIPRVAKLQYLLNAVQGQAALRLKGLEITAANFDVAWEKLLRRYDNQRIRLYNTLENLMQLPLVKSRTADELTNLIDRIEEAVRSLQELQCPVHEYDNWIVHCVVRNLDANSRESWEISQEDSSEFPKYRDLIVFLERRVRSLEQARPSAELAAASGQSSRDRGTGHRRISANTARVDDAPASRPGPLCDMCQTGHWLHKCFKFLSMSQQQRLELCKAKRFRTLSTSARRHRAVLCARHHTKLHADKPGRPKQGNDGVAEDSASVSAPVEEEHSGFINGFTTRASSEVLLATAMVHLMTAGGELLSVRALIDPAAERSFVTRRAASQLNLPERRTSMSIIGLGAAGTELCLQVLSPRNLSLSRRHLL</sequence>
<feature type="region of interest" description="Disordered" evidence="3">
    <location>
        <begin position="1483"/>
        <end position="1509"/>
    </location>
</feature>
<feature type="region of interest" description="Disordered" evidence="3">
    <location>
        <begin position="1152"/>
        <end position="1199"/>
    </location>
</feature>
<organism evidence="5 6">
    <name type="scientific">Trichogramma brassicae</name>
    <dbReference type="NCBI Taxonomy" id="86971"/>
    <lineage>
        <taxon>Eukaryota</taxon>
        <taxon>Metazoa</taxon>
        <taxon>Ecdysozoa</taxon>
        <taxon>Arthropoda</taxon>
        <taxon>Hexapoda</taxon>
        <taxon>Insecta</taxon>
        <taxon>Pterygota</taxon>
        <taxon>Neoptera</taxon>
        <taxon>Endopterygota</taxon>
        <taxon>Hymenoptera</taxon>
        <taxon>Apocrita</taxon>
        <taxon>Proctotrupomorpha</taxon>
        <taxon>Chalcidoidea</taxon>
        <taxon>Trichogrammatidae</taxon>
        <taxon>Trichogramma</taxon>
    </lineage>
</organism>
<feature type="region of interest" description="Disordered" evidence="3">
    <location>
        <begin position="1016"/>
        <end position="1052"/>
    </location>
</feature>
<dbReference type="SMART" id="SM00343">
    <property type="entry name" value="ZnF_C2HC"/>
    <property type="match status" value="1"/>
</dbReference>
<feature type="compositionally biased region" description="Polar residues" evidence="3">
    <location>
        <begin position="1152"/>
        <end position="1178"/>
    </location>
</feature>
<dbReference type="PANTHER" id="PTHR47331">
    <property type="entry name" value="PHD-TYPE DOMAIN-CONTAINING PROTEIN"/>
    <property type="match status" value="1"/>
</dbReference>
<accession>A0A6H5IG36</accession>
<evidence type="ECO:0000259" key="4">
    <source>
        <dbReference type="PROSITE" id="PS50158"/>
    </source>
</evidence>
<protein>
    <recommendedName>
        <fullName evidence="4">CCHC-type domain-containing protein</fullName>
    </recommendedName>
</protein>
<dbReference type="OrthoDB" id="6155932at2759"/>
<keyword evidence="6" id="KW-1185">Reference proteome</keyword>
<dbReference type="Pfam" id="PF03564">
    <property type="entry name" value="DUF1759"/>
    <property type="match status" value="1"/>
</dbReference>
<dbReference type="InterPro" id="IPR036875">
    <property type="entry name" value="Znf_CCHC_sf"/>
</dbReference>
<dbReference type="Proteomes" id="UP000479190">
    <property type="component" value="Unassembled WGS sequence"/>
</dbReference>